<keyword evidence="3" id="KW-1185">Reference proteome</keyword>
<evidence type="ECO:0000313" key="2">
    <source>
        <dbReference type="EMBL" id="MCV2884645.1"/>
    </source>
</evidence>
<dbReference type="RefSeq" id="WP_263711923.1">
    <property type="nucleotide sequence ID" value="NZ_JAOWKX010000003.1"/>
</dbReference>
<gene>
    <name evidence="2" type="ORF">OE749_08050</name>
</gene>
<evidence type="ECO:0000313" key="3">
    <source>
        <dbReference type="Proteomes" id="UP001652504"/>
    </source>
</evidence>
<evidence type="ECO:0000256" key="1">
    <source>
        <dbReference type="SAM" id="Phobius"/>
    </source>
</evidence>
<accession>A0ABT3A7Q6</accession>
<keyword evidence="1" id="KW-0472">Membrane</keyword>
<dbReference type="EMBL" id="JAOWKX010000003">
    <property type="protein sequence ID" value="MCV2884645.1"/>
    <property type="molecule type" value="Genomic_DNA"/>
</dbReference>
<keyword evidence="1" id="KW-1133">Transmembrane helix</keyword>
<name>A0ABT3A7Q6_9ALTE</name>
<sequence length="72" mass="7408">MHDISITECHQISGGVSQETAISGNLAVVGMGVAVAVTGATAPVWFPVAMIAVSVGLTGSYINDRLNKRNSH</sequence>
<feature type="transmembrane region" description="Helical" evidence="1">
    <location>
        <begin position="44"/>
        <end position="62"/>
    </location>
</feature>
<feature type="transmembrane region" description="Helical" evidence="1">
    <location>
        <begin position="21"/>
        <end position="38"/>
    </location>
</feature>
<dbReference type="Proteomes" id="UP001652504">
    <property type="component" value="Unassembled WGS sequence"/>
</dbReference>
<proteinExistence type="predicted"/>
<keyword evidence="1" id="KW-0812">Transmembrane</keyword>
<organism evidence="2 3">
    <name type="scientific">Fluctibacter corallii</name>
    <dbReference type="NCBI Taxonomy" id="2984329"/>
    <lineage>
        <taxon>Bacteria</taxon>
        <taxon>Pseudomonadati</taxon>
        <taxon>Pseudomonadota</taxon>
        <taxon>Gammaproteobacteria</taxon>
        <taxon>Alteromonadales</taxon>
        <taxon>Alteromonadaceae</taxon>
        <taxon>Fluctibacter</taxon>
    </lineage>
</organism>
<comment type="caution">
    <text evidence="2">The sequence shown here is derived from an EMBL/GenBank/DDBJ whole genome shotgun (WGS) entry which is preliminary data.</text>
</comment>
<reference evidence="2 3" key="1">
    <citation type="submission" date="2022-10" db="EMBL/GenBank/DDBJ databases">
        <title>Aestuariibacter sp. AA17 isolated from Montipora capitata coral fragment.</title>
        <authorList>
            <person name="Emsley S.A."/>
            <person name="Pfannmuller K.M."/>
            <person name="Loughran R.M."/>
            <person name="Shlafstein M."/>
            <person name="Papke E."/>
            <person name="Saw J.H."/>
            <person name="Ushijima B."/>
            <person name="Videau P."/>
        </authorList>
    </citation>
    <scope>NUCLEOTIDE SEQUENCE [LARGE SCALE GENOMIC DNA]</scope>
    <source>
        <strain evidence="2 3">AA17</strain>
    </source>
</reference>
<protein>
    <submittedName>
        <fullName evidence="2">Uncharacterized protein</fullName>
    </submittedName>
</protein>